<protein>
    <submittedName>
        <fullName evidence="2">Uncharacterized protein</fullName>
    </submittedName>
</protein>
<evidence type="ECO:0000256" key="1">
    <source>
        <dbReference type="SAM" id="MobiDB-lite"/>
    </source>
</evidence>
<evidence type="ECO:0000313" key="3">
    <source>
        <dbReference type="Proteomes" id="UP000614601"/>
    </source>
</evidence>
<dbReference type="AlphaFoldDB" id="A0A811LSV6"/>
<evidence type="ECO:0000313" key="2">
    <source>
        <dbReference type="EMBL" id="CAD5230459.1"/>
    </source>
</evidence>
<proteinExistence type="predicted"/>
<dbReference type="Proteomes" id="UP000614601">
    <property type="component" value="Unassembled WGS sequence"/>
</dbReference>
<dbReference type="EMBL" id="CAJFDH010000006">
    <property type="protein sequence ID" value="CAD5230459.1"/>
    <property type="molecule type" value="Genomic_DNA"/>
</dbReference>
<feature type="region of interest" description="Disordered" evidence="1">
    <location>
        <begin position="1"/>
        <end position="68"/>
    </location>
</feature>
<accession>A0A811LSV6</accession>
<reference evidence="2" key="1">
    <citation type="submission" date="2020-09" db="EMBL/GenBank/DDBJ databases">
        <authorList>
            <person name="Kikuchi T."/>
        </authorList>
    </citation>
    <scope>NUCLEOTIDE SEQUENCE</scope>
    <source>
        <strain evidence="2">SH1</strain>
    </source>
</reference>
<feature type="compositionally biased region" description="Polar residues" evidence="1">
    <location>
        <begin position="21"/>
        <end position="32"/>
    </location>
</feature>
<dbReference type="Proteomes" id="UP000783686">
    <property type="component" value="Unassembled WGS sequence"/>
</dbReference>
<organism evidence="2 3">
    <name type="scientific">Bursaphelenchus okinawaensis</name>
    <dbReference type="NCBI Taxonomy" id="465554"/>
    <lineage>
        <taxon>Eukaryota</taxon>
        <taxon>Metazoa</taxon>
        <taxon>Ecdysozoa</taxon>
        <taxon>Nematoda</taxon>
        <taxon>Chromadorea</taxon>
        <taxon>Rhabditida</taxon>
        <taxon>Tylenchina</taxon>
        <taxon>Tylenchomorpha</taxon>
        <taxon>Aphelenchoidea</taxon>
        <taxon>Aphelenchoididae</taxon>
        <taxon>Bursaphelenchus</taxon>
    </lineage>
</organism>
<gene>
    <name evidence="2" type="ORF">BOKJ2_LOCUS14146</name>
</gene>
<sequence>MSSRRKAKPACGGGDCPVHGSTANDDTESVSTVKEEPVSTATESTKSAIKEEKSETEESKVEGFVSEDNDDNISSTEIDVSHLSKVALCIHSHKTKVEATFHYNDETKDEFVGNFKFLKKNIGVLNEANCQFVVSVVINHNCVWDVSGLDKIAQFLLATLPAIDFEVDSIQTVPPIVPFVKFYKTLHPIVQQTQIDGPVFLTHCEGVEIKYLKIKRGNLPYSYFWRAIKYIKVLDVGCVNNYRADFVPDDTELSSSDLDGFECEPNVIETLKKKFANTNDDNQTPEATVNCKKYIDSTNHSRMTYELFAHIDSMFNLFDRVLNWNRDQHDILINFEIAYDGFFNNGLEKEITKLTGYYARYEDEKIRLELKQFNVCLKLVVKEKTQLDSAYYFESPKLNGS</sequence>
<keyword evidence="3" id="KW-1185">Reference proteome</keyword>
<comment type="caution">
    <text evidence="2">The sequence shown here is derived from an EMBL/GenBank/DDBJ whole genome shotgun (WGS) entry which is preliminary data.</text>
</comment>
<dbReference type="EMBL" id="CAJFCW020000006">
    <property type="protein sequence ID" value="CAG9127765.1"/>
    <property type="molecule type" value="Genomic_DNA"/>
</dbReference>
<feature type="compositionally biased region" description="Basic and acidic residues" evidence="1">
    <location>
        <begin position="48"/>
        <end position="61"/>
    </location>
</feature>
<name>A0A811LSV6_9BILA</name>